<evidence type="ECO:0000313" key="3">
    <source>
        <dbReference type="Proteomes" id="UP001585080"/>
    </source>
</evidence>
<accession>A0ABV5EI81</accession>
<name>A0ABV5EI81_9ACTN</name>
<protein>
    <submittedName>
        <fullName evidence="2">Uncharacterized protein</fullName>
    </submittedName>
</protein>
<dbReference type="RefSeq" id="WP_376735030.1">
    <property type="nucleotide sequence ID" value="NZ_JAYMRP010000031.1"/>
</dbReference>
<feature type="region of interest" description="Disordered" evidence="1">
    <location>
        <begin position="123"/>
        <end position="170"/>
    </location>
</feature>
<evidence type="ECO:0000313" key="2">
    <source>
        <dbReference type="EMBL" id="MFB8776491.1"/>
    </source>
</evidence>
<evidence type="ECO:0000256" key="1">
    <source>
        <dbReference type="SAM" id="MobiDB-lite"/>
    </source>
</evidence>
<gene>
    <name evidence="2" type="ORF">VSS16_27760</name>
</gene>
<dbReference type="EMBL" id="JAYMRP010000031">
    <property type="protein sequence ID" value="MFB8776491.1"/>
    <property type="molecule type" value="Genomic_DNA"/>
</dbReference>
<keyword evidence="3" id="KW-1185">Reference proteome</keyword>
<dbReference type="Proteomes" id="UP001585080">
    <property type="component" value="Unassembled WGS sequence"/>
</dbReference>
<reference evidence="2 3" key="1">
    <citation type="submission" date="2024-01" db="EMBL/GenBank/DDBJ databases">
        <title>Genome mining of biosynthetic gene clusters to explore secondary metabolites of Streptomyces sp.</title>
        <authorList>
            <person name="Baig A."/>
            <person name="Ajitkumar Shintre N."/>
            <person name="Kumar H."/>
            <person name="Anbarasu A."/>
            <person name="Ramaiah S."/>
        </authorList>
    </citation>
    <scope>NUCLEOTIDE SEQUENCE [LARGE SCALE GENOMIC DNA]</scope>
    <source>
        <strain evidence="2 3">A57</strain>
    </source>
</reference>
<organism evidence="2 3">
    <name type="scientific">Streptomyces broussonetiae</name>
    <dbReference type="NCBI Taxonomy" id="2686304"/>
    <lineage>
        <taxon>Bacteria</taxon>
        <taxon>Bacillati</taxon>
        <taxon>Actinomycetota</taxon>
        <taxon>Actinomycetes</taxon>
        <taxon>Kitasatosporales</taxon>
        <taxon>Streptomycetaceae</taxon>
        <taxon>Streptomyces</taxon>
    </lineage>
</organism>
<comment type="caution">
    <text evidence="2">The sequence shown here is derived from an EMBL/GenBank/DDBJ whole genome shotgun (WGS) entry which is preliminary data.</text>
</comment>
<proteinExistence type="predicted"/>
<feature type="compositionally biased region" description="Pro residues" evidence="1">
    <location>
        <begin position="153"/>
        <end position="162"/>
    </location>
</feature>
<sequence length="170" mass="19174">MAFRLRFTRDDLLRVSLAPGPDPLHETVISVRTLQRRRPGAAFGPWQRWARTRIPRSVHQLRSLVPPERFCPDFLIPPDTGDLDTGLDEPLHTPKSFLRGDLETFARFGDGPLPAWARSLSPRAPETVGRAVRDWHRTATAPRPSSGSCTPAPRRPVPPPRAPCWTRPKE</sequence>